<keyword evidence="4" id="KW-1185">Reference proteome</keyword>
<dbReference type="InterPro" id="IPR001202">
    <property type="entry name" value="WW_dom"/>
</dbReference>
<reference evidence="3 4" key="1">
    <citation type="submission" date="2019-07" db="EMBL/GenBank/DDBJ databases">
        <title>Genomics analysis of Aphanomyces spp. identifies a new class of oomycete effector associated with host adaptation.</title>
        <authorList>
            <person name="Gaulin E."/>
        </authorList>
    </citation>
    <scope>NUCLEOTIDE SEQUENCE [LARGE SCALE GENOMIC DNA]</scope>
    <source>
        <strain evidence="3 4">ATCC 201684</strain>
    </source>
</reference>
<dbReference type="Proteomes" id="UP000481153">
    <property type="component" value="Unassembled WGS sequence"/>
</dbReference>
<name>A0A6G0X650_9STRA</name>
<proteinExistence type="predicted"/>
<organism evidence="3 4">
    <name type="scientific">Aphanomyces euteiches</name>
    <dbReference type="NCBI Taxonomy" id="100861"/>
    <lineage>
        <taxon>Eukaryota</taxon>
        <taxon>Sar</taxon>
        <taxon>Stramenopiles</taxon>
        <taxon>Oomycota</taxon>
        <taxon>Saprolegniomycetes</taxon>
        <taxon>Saprolegniales</taxon>
        <taxon>Verrucalvaceae</taxon>
        <taxon>Aphanomyces</taxon>
    </lineage>
</organism>
<accession>A0A6G0X650</accession>
<feature type="region of interest" description="Disordered" evidence="1">
    <location>
        <begin position="149"/>
        <end position="208"/>
    </location>
</feature>
<gene>
    <name evidence="3" type="ORF">Ae201684_008075</name>
</gene>
<dbReference type="InterPro" id="IPR036020">
    <property type="entry name" value="WW_dom_sf"/>
</dbReference>
<comment type="caution">
    <text evidence="3">The sequence shown here is derived from an EMBL/GenBank/DDBJ whole genome shotgun (WGS) entry which is preliminary data.</text>
</comment>
<dbReference type="AlphaFoldDB" id="A0A6G0X650"/>
<dbReference type="EMBL" id="VJMJ01000098">
    <property type="protein sequence ID" value="KAF0735382.1"/>
    <property type="molecule type" value="Genomic_DNA"/>
</dbReference>
<feature type="domain" description="WW" evidence="2">
    <location>
        <begin position="52"/>
        <end position="85"/>
    </location>
</feature>
<evidence type="ECO:0000313" key="3">
    <source>
        <dbReference type="EMBL" id="KAF0735382.1"/>
    </source>
</evidence>
<feature type="compositionally biased region" description="Low complexity" evidence="1">
    <location>
        <begin position="164"/>
        <end position="191"/>
    </location>
</feature>
<dbReference type="VEuPathDB" id="FungiDB:AeMF1_014124"/>
<dbReference type="Gene3D" id="2.20.70.10">
    <property type="match status" value="1"/>
</dbReference>
<dbReference type="CDD" id="cd00201">
    <property type="entry name" value="WW"/>
    <property type="match status" value="1"/>
</dbReference>
<evidence type="ECO:0000259" key="2">
    <source>
        <dbReference type="PROSITE" id="PS50020"/>
    </source>
</evidence>
<dbReference type="PROSITE" id="PS50020">
    <property type="entry name" value="WW_DOMAIN_2"/>
    <property type="match status" value="1"/>
</dbReference>
<protein>
    <recommendedName>
        <fullName evidence="2">WW domain-containing protein</fullName>
    </recommendedName>
</protein>
<dbReference type="SUPFAM" id="SSF51045">
    <property type="entry name" value="WW domain"/>
    <property type="match status" value="1"/>
</dbReference>
<dbReference type="Pfam" id="PF00397">
    <property type="entry name" value="WW"/>
    <property type="match status" value="1"/>
</dbReference>
<sequence length="208" mass="22603">MDRFVKCPSCKVNIPKQDVVEKDGQAICTVCKKPFSAELLSATPVPVAAPKTTTKRRWIELKSKRGKTYYHNNETGEDRWDMPPDFDVVATVAAGAESAPPAMVNFKADDPVRNAIMLQQNKQDARKQGLPEDMIEALAAQQAAQQASNSLHEAIAAMEKQSKQAKQQQLQTKSQPESPRAAPSSSSVAESTPDTQEAQSSGSSCTLM</sequence>
<feature type="compositionally biased region" description="Polar residues" evidence="1">
    <location>
        <begin position="192"/>
        <end position="208"/>
    </location>
</feature>
<evidence type="ECO:0000313" key="4">
    <source>
        <dbReference type="Proteomes" id="UP000481153"/>
    </source>
</evidence>
<evidence type="ECO:0000256" key="1">
    <source>
        <dbReference type="SAM" id="MobiDB-lite"/>
    </source>
</evidence>